<dbReference type="InterPro" id="IPR016137">
    <property type="entry name" value="RGS"/>
</dbReference>
<dbReference type="CDD" id="cd08708">
    <property type="entry name" value="RGS_FLBA"/>
    <property type="match status" value="1"/>
</dbReference>
<dbReference type="GO" id="GO:0009968">
    <property type="term" value="P:negative regulation of signal transduction"/>
    <property type="evidence" value="ECO:0007669"/>
    <property type="project" value="UniProtKB-KW"/>
</dbReference>
<dbReference type="EnsemblFungi" id="FOXG_06767T0">
    <property type="protein sequence ID" value="FOXG_06767P0"/>
    <property type="gene ID" value="FOXG_06767"/>
</dbReference>
<protein>
    <recommendedName>
        <fullName evidence="7">Developmental regulator flbA</fullName>
    </recommendedName>
</protein>
<dbReference type="Pfam" id="PF00615">
    <property type="entry name" value="RGS"/>
    <property type="match status" value="1"/>
</dbReference>
<dbReference type="Pfam" id="PF25889">
    <property type="entry name" value="WHD_Fungal_DR"/>
    <property type="match status" value="1"/>
</dbReference>
<dbReference type="AlphaFoldDB" id="A0A0C4BL17"/>
<evidence type="ECO:0000259" key="3">
    <source>
        <dbReference type="PROSITE" id="PS50132"/>
    </source>
</evidence>
<dbReference type="EnsemblFungi" id="FOXG_06495T0">
    <property type="protein sequence ID" value="FOXG_06495P0"/>
    <property type="gene ID" value="FOXG_06495"/>
</dbReference>
<organism evidence="5 6">
    <name type="scientific">Fusarium oxysporum (strain Fo5176)</name>
    <name type="common">Fusarium vascular wilt</name>
    <dbReference type="NCBI Taxonomy" id="660025"/>
    <lineage>
        <taxon>Eukaryota</taxon>
        <taxon>Fungi</taxon>
        <taxon>Dikarya</taxon>
        <taxon>Ascomycota</taxon>
        <taxon>Pezizomycotina</taxon>
        <taxon>Sordariomycetes</taxon>
        <taxon>Hypocreomycetidae</taxon>
        <taxon>Hypocreales</taxon>
        <taxon>Nectriaceae</taxon>
        <taxon>Fusarium</taxon>
        <taxon>Fusarium oxysporum species complex</taxon>
    </lineage>
</organism>
<dbReference type="PANTHER" id="PTHR10845:SF192">
    <property type="entry name" value="DOUBLE HIT, ISOFORM B"/>
    <property type="match status" value="1"/>
</dbReference>
<proteinExistence type="predicted"/>
<keyword evidence="1" id="KW-0734">Signal transduction inhibitor</keyword>
<dbReference type="STRING" id="426428.A0A0C4BL17"/>
<dbReference type="PROSITE" id="PS50132">
    <property type="entry name" value="RGS"/>
    <property type="match status" value="1"/>
</dbReference>
<evidence type="ECO:0000313" key="5">
    <source>
        <dbReference type="EnsemblFungi" id="FOXG_16355P0"/>
    </source>
</evidence>
<dbReference type="SUPFAM" id="SSF46785">
    <property type="entry name" value="Winged helix' DNA-binding domain"/>
    <property type="match status" value="2"/>
</dbReference>
<feature type="domain" description="DEP" evidence="4">
    <location>
        <begin position="213"/>
        <end position="301"/>
    </location>
</feature>
<dbReference type="Gene3D" id="1.10.10.10">
    <property type="entry name" value="Winged helix-like DNA-binding domain superfamily/Winged helix DNA-binding domain"/>
    <property type="match status" value="2"/>
</dbReference>
<evidence type="ECO:0000256" key="1">
    <source>
        <dbReference type="ARBA" id="ARBA00022700"/>
    </source>
</evidence>
<sequence length="501" mass="56455">MHQASSRLLRMADDSRPFSKDFKDIFSTLIVSLLPLSAHRVRFIKVEYTFLSEEAINNLMCLKFSQSNHLPDPKDSSRIITTTTSTTFSMAKDVARSICQRFVEARLVESADGKHQQVYTMAGSVWQLTPKGITVLGRFCARNGIQQKQVSELTHLRATRLVLLERDSQTDKLHHDRGTLEIIFRRLVGADSCDAMSGVTAADSSSMHEYRDNTTKVKITAELKLNGKTHRDTFTGKAINDWLMNYSTIMEEREAVAVATLFVAYNLIECIAEDGTYTSQNPSPGNNVFQPRKRAIYQLTQQAKDLINGSRPPTRSSERGGSAGFQRNGIFKDSNTQRLDKILKDPSVRLLFCEHCRDTYCEENLSFYQEVDKFIRNCKVGTGAAHEEPNIAAMDVMSENIAQAYRIYNAFLAAGSPSELNIDHQLRNSLTTRMTKAVSQDTIMIDTLQEVISLFEDAQNAVFKLMASKQDLVPKFLSNPKYEQQLRGYKLDLVGKGPERG</sequence>
<accession>A0A0C4BL17</accession>
<dbReference type="InterPro" id="IPR058855">
    <property type="entry name" value="RGS1/SST2-like_Fungal-DR"/>
</dbReference>
<dbReference type="Gene3D" id="1.10.167.10">
    <property type="entry name" value="Regulator of G-protein Signalling 4, domain 2"/>
    <property type="match status" value="1"/>
</dbReference>
<evidence type="ECO:0008006" key="7">
    <source>
        <dbReference type="Google" id="ProtNLM"/>
    </source>
</evidence>
<dbReference type="InterPro" id="IPR000591">
    <property type="entry name" value="DEP_dom"/>
</dbReference>
<dbReference type="InterPro" id="IPR036390">
    <property type="entry name" value="WH_DNA-bd_sf"/>
</dbReference>
<feature type="domain" description="RGS" evidence="3">
    <location>
        <begin position="338"/>
        <end position="486"/>
    </location>
</feature>
<dbReference type="SMART" id="SM00049">
    <property type="entry name" value="DEP"/>
    <property type="match status" value="2"/>
</dbReference>
<dbReference type="InterPro" id="IPR036305">
    <property type="entry name" value="RGS_sf"/>
</dbReference>
<dbReference type="EnsemblFungi" id="FOXG_16355T0">
    <property type="protein sequence ID" value="FOXG_16355P0"/>
    <property type="gene ID" value="FOXG_16355"/>
</dbReference>
<dbReference type="PROSITE" id="PS50186">
    <property type="entry name" value="DEP"/>
    <property type="match status" value="1"/>
</dbReference>
<reference evidence="5" key="2">
    <citation type="submission" date="2025-05" db="UniProtKB">
        <authorList>
            <consortium name="EnsemblFungi"/>
        </authorList>
    </citation>
    <scope>IDENTIFICATION</scope>
    <source>
        <strain evidence="5">4287 / CBS 123668 / FGSC 9935 / NRRL 34936</strain>
    </source>
</reference>
<dbReference type="SMART" id="SM00315">
    <property type="entry name" value="RGS"/>
    <property type="match status" value="1"/>
</dbReference>
<dbReference type="PANTHER" id="PTHR10845">
    <property type="entry name" value="REGULATOR OF G PROTEIN SIGNALING"/>
    <property type="match status" value="1"/>
</dbReference>
<dbReference type="InterPro" id="IPR036388">
    <property type="entry name" value="WH-like_DNA-bd_sf"/>
</dbReference>
<feature type="region of interest" description="Disordered" evidence="2">
    <location>
        <begin position="306"/>
        <end position="329"/>
    </location>
</feature>
<dbReference type="CDD" id="cd04450">
    <property type="entry name" value="DEP_RGS7-like"/>
    <property type="match status" value="1"/>
</dbReference>
<evidence type="ECO:0000256" key="2">
    <source>
        <dbReference type="SAM" id="MobiDB-lite"/>
    </source>
</evidence>
<dbReference type="Proteomes" id="UP000002489">
    <property type="component" value="Unassembled WGS sequence"/>
</dbReference>
<evidence type="ECO:0000313" key="6">
    <source>
        <dbReference type="Proteomes" id="UP000002489"/>
    </source>
</evidence>
<dbReference type="SUPFAM" id="SSF48097">
    <property type="entry name" value="Regulator of G-protein signaling, RGS"/>
    <property type="match status" value="1"/>
</dbReference>
<dbReference type="EnsemblFungi" id="FOXG_07329T0">
    <property type="protein sequence ID" value="FOXG_07329P0"/>
    <property type="gene ID" value="FOXG_07329"/>
</dbReference>
<reference evidence="6" key="1">
    <citation type="journal article" date="2012" name="Mol. Plant Microbe Interact.">
        <title>A highly conserved effector in Fusarium oxysporum is required for full virulence on Arabidopsis.</title>
        <authorList>
            <person name="Thatcher L.F."/>
            <person name="Gardiner D.M."/>
            <person name="Kazan K."/>
            <person name="Manners J."/>
        </authorList>
    </citation>
    <scope>NUCLEOTIDE SEQUENCE [LARGE SCALE GENOMIC DNA]</scope>
    <source>
        <strain evidence="6">Fo5176</strain>
    </source>
</reference>
<dbReference type="Pfam" id="PF00610">
    <property type="entry name" value="DEP"/>
    <property type="match status" value="1"/>
</dbReference>
<dbReference type="InterPro" id="IPR044926">
    <property type="entry name" value="RGS_subdomain_2"/>
</dbReference>
<evidence type="ECO:0000259" key="4">
    <source>
        <dbReference type="PROSITE" id="PS50186"/>
    </source>
</evidence>
<name>A0A0C4BL17_FUSOF</name>
<dbReference type="GO" id="GO:0035556">
    <property type="term" value="P:intracellular signal transduction"/>
    <property type="evidence" value="ECO:0007669"/>
    <property type="project" value="InterPro"/>
</dbReference>